<organism evidence="2 3">
    <name type="scientific">Tagetes erecta</name>
    <name type="common">African marigold</name>
    <dbReference type="NCBI Taxonomy" id="13708"/>
    <lineage>
        <taxon>Eukaryota</taxon>
        <taxon>Viridiplantae</taxon>
        <taxon>Streptophyta</taxon>
        <taxon>Embryophyta</taxon>
        <taxon>Tracheophyta</taxon>
        <taxon>Spermatophyta</taxon>
        <taxon>Magnoliopsida</taxon>
        <taxon>eudicotyledons</taxon>
        <taxon>Gunneridae</taxon>
        <taxon>Pentapetalae</taxon>
        <taxon>asterids</taxon>
        <taxon>campanulids</taxon>
        <taxon>Asterales</taxon>
        <taxon>Asteraceae</taxon>
        <taxon>Asteroideae</taxon>
        <taxon>Heliantheae alliance</taxon>
        <taxon>Tageteae</taxon>
        <taxon>Tagetes</taxon>
    </lineage>
</organism>
<comment type="caution">
    <text evidence="2">The sequence shown here is derived from an EMBL/GenBank/DDBJ whole genome shotgun (WGS) entry which is preliminary data.</text>
</comment>
<sequence length="151" mass="16937">MALSGKLIGYVEISKTGDVFHDLFRHNPHKMVAIAPDRVHDCELHEGDRGVVGSVISWHYTEGGKKKASKQIIEAVNEANHLIVFKVIGGELVDEQYKSFRITLHVEPKGDGQVVIWTFEFEKPDTSVPYPTSLMDFLCTLVKDLDAHNHA</sequence>
<dbReference type="PANTHER" id="PTHR31907">
    <property type="entry name" value="MLP-LIKE PROTEIN 423"/>
    <property type="match status" value="1"/>
</dbReference>
<dbReference type="SUPFAM" id="SSF55961">
    <property type="entry name" value="Bet v1-like"/>
    <property type="match status" value="1"/>
</dbReference>
<dbReference type="Proteomes" id="UP001229421">
    <property type="component" value="Unassembled WGS sequence"/>
</dbReference>
<dbReference type="InterPro" id="IPR051761">
    <property type="entry name" value="MLP-like_ligand-binding"/>
</dbReference>
<feature type="domain" description="Bet v I/Major latex protein" evidence="1">
    <location>
        <begin position="2"/>
        <end position="151"/>
    </location>
</feature>
<dbReference type="EMBL" id="JAUHHV010000005">
    <property type="protein sequence ID" value="KAK1425709.1"/>
    <property type="molecule type" value="Genomic_DNA"/>
</dbReference>
<dbReference type="Gene3D" id="3.30.530.20">
    <property type="match status" value="1"/>
</dbReference>
<proteinExistence type="predicted"/>
<evidence type="ECO:0000313" key="2">
    <source>
        <dbReference type="EMBL" id="KAK1425709.1"/>
    </source>
</evidence>
<dbReference type="CDD" id="cd07816">
    <property type="entry name" value="Bet_v1-like"/>
    <property type="match status" value="1"/>
</dbReference>
<keyword evidence="3" id="KW-1185">Reference proteome</keyword>
<evidence type="ECO:0000259" key="1">
    <source>
        <dbReference type="SMART" id="SM01037"/>
    </source>
</evidence>
<dbReference type="GO" id="GO:0006952">
    <property type="term" value="P:defense response"/>
    <property type="evidence" value="ECO:0007669"/>
    <property type="project" value="InterPro"/>
</dbReference>
<reference evidence="2" key="1">
    <citation type="journal article" date="2023" name="bioRxiv">
        <title>Improved chromosome-level genome assembly for marigold (Tagetes erecta).</title>
        <authorList>
            <person name="Jiang F."/>
            <person name="Yuan L."/>
            <person name="Wang S."/>
            <person name="Wang H."/>
            <person name="Xu D."/>
            <person name="Wang A."/>
            <person name="Fan W."/>
        </authorList>
    </citation>
    <scope>NUCLEOTIDE SEQUENCE</scope>
    <source>
        <strain evidence="2">WSJ</strain>
        <tissue evidence="2">Leaf</tissue>
    </source>
</reference>
<gene>
    <name evidence="2" type="ORF">QVD17_21064</name>
</gene>
<evidence type="ECO:0000313" key="3">
    <source>
        <dbReference type="Proteomes" id="UP001229421"/>
    </source>
</evidence>
<dbReference type="InterPro" id="IPR000916">
    <property type="entry name" value="Bet_v_I/MLP"/>
</dbReference>
<name>A0AAD8KMV6_TARER</name>
<dbReference type="AlphaFoldDB" id="A0AAD8KMV6"/>
<accession>A0AAD8KMV6</accession>
<dbReference type="SMART" id="SM01037">
    <property type="entry name" value="Bet_v_1"/>
    <property type="match status" value="1"/>
</dbReference>
<dbReference type="Pfam" id="PF00407">
    <property type="entry name" value="Bet_v_1"/>
    <property type="match status" value="1"/>
</dbReference>
<protein>
    <recommendedName>
        <fullName evidence="1">Bet v I/Major latex protein domain-containing protein</fullName>
    </recommendedName>
</protein>
<dbReference type="InterPro" id="IPR023393">
    <property type="entry name" value="START-like_dom_sf"/>
</dbReference>